<sequence>MPTSSAAFNHRRFCMRCEPVNVNTTSAARVRALHLVRAQTHNRTAGAQVLIMRALLSLPQRNLRGERGGLGLGQASGWVDGCSFWLSSLSGDEHAASQPASPASRG</sequence>
<evidence type="ECO:0000313" key="2">
    <source>
        <dbReference type="Proteomes" id="UP000735302"/>
    </source>
</evidence>
<dbReference type="Proteomes" id="UP000735302">
    <property type="component" value="Unassembled WGS sequence"/>
</dbReference>
<dbReference type="AlphaFoldDB" id="A0AAV3YVQ9"/>
<keyword evidence="2" id="KW-1185">Reference proteome</keyword>
<gene>
    <name evidence="1" type="ORF">PoB_001382500</name>
</gene>
<protein>
    <submittedName>
        <fullName evidence="1">U1 small nuclear ribonucleoprotein 70 kDa</fullName>
    </submittedName>
</protein>
<evidence type="ECO:0000313" key="1">
    <source>
        <dbReference type="EMBL" id="GFN87319.1"/>
    </source>
</evidence>
<accession>A0AAV3YVQ9</accession>
<dbReference type="GO" id="GO:1990904">
    <property type="term" value="C:ribonucleoprotein complex"/>
    <property type="evidence" value="ECO:0007669"/>
    <property type="project" value="UniProtKB-KW"/>
</dbReference>
<reference evidence="1 2" key="1">
    <citation type="journal article" date="2021" name="Elife">
        <title>Chloroplast acquisition without the gene transfer in kleptoplastic sea slugs, Plakobranchus ocellatus.</title>
        <authorList>
            <person name="Maeda T."/>
            <person name="Takahashi S."/>
            <person name="Yoshida T."/>
            <person name="Shimamura S."/>
            <person name="Takaki Y."/>
            <person name="Nagai Y."/>
            <person name="Toyoda A."/>
            <person name="Suzuki Y."/>
            <person name="Arimoto A."/>
            <person name="Ishii H."/>
            <person name="Satoh N."/>
            <person name="Nishiyama T."/>
            <person name="Hasebe M."/>
            <person name="Maruyama T."/>
            <person name="Minagawa J."/>
            <person name="Obokata J."/>
            <person name="Shigenobu S."/>
        </authorList>
    </citation>
    <scope>NUCLEOTIDE SEQUENCE [LARGE SCALE GENOMIC DNA]</scope>
</reference>
<keyword evidence="1" id="KW-0687">Ribonucleoprotein</keyword>
<organism evidence="1 2">
    <name type="scientific">Plakobranchus ocellatus</name>
    <dbReference type="NCBI Taxonomy" id="259542"/>
    <lineage>
        <taxon>Eukaryota</taxon>
        <taxon>Metazoa</taxon>
        <taxon>Spiralia</taxon>
        <taxon>Lophotrochozoa</taxon>
        <taxon>Mollusca</taxon>
        <taxon>Gastropoda</taxon>
        <taxon>Heterobranchia</taxon>
        <taxon>Euthyneura</taxon>
        <taxon>Panpulmonata</taxon>
        <taxon>Sacoglossa</taxon>
        <taxon>Placobranchoidea</taxon>
        <taxon>Plakobranchidae</taxon>
        <taxon>Plakobranchus</taxon>
    </lineage>
</organism>
<proteinExistence type="predicted"/>
<dbReference type="EMBL" id="BLXT01001699">
    <property type="protein sequence ID" value="GFN87319.1"/>
    <property type="molecule type" value="Genomic_DNA"/>
</dbReference>
<comment type="caution">
    <text evidence="1">The sequence shown here is derived from an EMBL/GenBank/DDBJ whole genome shotgun (WGS) entry which is preliminary data.</text>
</comment>
<name>A0AAV3YVQ9_9GAST</name>